<keyword evidence="3" id="KW-1185">Reference proteome</keyword>
<evidence type="ECO:0000313" key="2">
    <source>
        <dbReference type="EMBL" id="MFC5825992.1"/>
    </source>
</evidence>
<feature type="transmembrane region" description="Helical" evidence="1">
    <location>
        <begin position="169"/>
        <end position="188"/>
    </location>
</feature>
<organism evidence="2 3">
    <name type="scientific">Nonomuraea insulae</name>
    <dbReference type="NCBI Taxonomy" id="1616787"/>
    <lineage>
        <taxon>Bacteria</taxon>
        <taxon>Bacillati</taxon>
        <taxon>Actinomycetota</taxon>
        <taxon>Actinomycetes</taxon>
        <taxon>Streptosporangiales</taxon>
        <taxon>Streptosporangiaceae</taxon>
        <taxon>Nonomuraea</taxon>
    </lineage>
</organism>
<dbReference type="RefSeq" id="WP_379515501.1">
    <property type="nucleotide sequence ID" value="NZ_JBHSPA010000023.1"/>
</dbReference>
<reference evidence="3" key="1">
    <citation type="journal article" date="2019" name="Int. J. Syst. Evol. Microbiol.">
        <title>The Global Catalogue of Microorganisms (GCM) 10K type strain sequencing project: providing services to taxonomists for standard genome sequencing and annotation.</title>
        <authorList>
            <consortium name="The Broad Institute Genomics Platform"/>
            <consortium name="The Broad Institute Genome Sequencing Center for Infectious Disease"/>
            <person name="Wu L."/>
            <person name="Ma J."/>
        </authorList>
    </citation>
    <scope>NUCLEOTIDE SEQUENCE [LARGE SCALE GENOMIC DNA]</scope>
    <source>
        <strain evidence="3">CCUG 53903</strain>
    </source>
</reference>
<keyword evidence="1" id="KW-0472">Membrane</keyword>
<feature type="transmembrane region" description="Helical" evidence="1">
    <location>
        <begin position="136"/>
        <end position="157"/>
    </location>
</feature>
<dbReference type="NCBIfam" id="NF041646">
    <property type="entry name" value="VC0807_fam"/>
    <property type="match status" value="1"/>
</dbReference>
<dbReference type="Proteomes" id="UP001596058">
    <property type="component" value="Unassembled WGS sequence"/>
</dbReference>
<keyword evidence="1" id="KW-1133">Transmembrane helix</keyword>
<keyword evidence="1" id="KW-0812">Transmembrane</keyword>
<name>A0ABW1CKF5_9ACTN</name>
<evidence type="ECO:0000256" key="1">
    <source>
        <dbReference type="SAM" id="Phobius"/>
    </source>
</evidence>
<accession>A0ABW1CKF5</accession>
<sequence>MVVHRDHAPAGRGRTAGGVLRAARRRAGQWTSLAVASLAPLVGIGLTWRRRRRLDPTALFMIAALLLSALITLITGDPRTLLARESWITGALGGWILASLAMTRPFLLDVAIKLSPPGAGERFDHLWQGSRIFHRWVLVASLAWGVAFLADAAARVAMAYTLPVDSVPLLGTVLLIVLIVAAQGLVMIHGRRTGAFAVLREHG</sequence>
<comment type="caution">
    <text evidence="2">The sequence shown here is derived from an EMBL/GenBank/DDBJ whole genome shotgun (WGS) entry which is preliminary data.</text>
</comment>
<protein>
    <submittedName>
        <fullName evidence="2">VC0807 family protein</fullName>
    </submittedName>
</protein>
<evidence type="ECO:0000313" key="3">
    <source>
        <dbReference type="Proteomes" id="UP001596058"/>
    </source>
</evidence>
<feature type="transmembrane region" description="Helical" evidence="1">
    <location>
        <begin position="58"/>
        <end position="75"/>
    </location>
</feature>
<gene>
    <name evidence="2" type="ORF">ACFPZ3_19175</name>
</gene>
<dbReference type="EMBL" id="JBHSPA010000023">
    <property type="protein sequence ID" value="MFC5825992.1"/>
    <property type="molecule type" value="Genomic_DNA"/>
</dbReference>
<proteinExistence type="predicted"/>
<feature type="transmembrane region" description="Helical" evidence="1">
    <location>
        <begin position="87"/>
        <end position="107"/>
    </location>
</feature>